<protein>
    <recommendedName>
        <fullName evidence="4">Secreted protein</fullName>
    </recommendedName>
</protein>
<reference evidence="2" key="2">
    <citation type="submission" date="2020-09" db="EMBL/GenBank/DDBJ databases">
        <authorList>
            <person name="Sun Q."/>
            <person name="Ohkuma M."/>
        </authorList>
    </citation>
    <scope>NUCLEOTIDE SEQUENCE</scope>
    <source>
        <strain evidence="2">JCM 13064</strain>
    </source>
</reference>
<dbReference type="AlphaFoldDB" id="A0A917VNG2"/>
<evidence type="ECO:0000313" key="2">
    <source>
        <dbReference type="EMBL" id="GGL01754.1"/>
    </source>
</evidence>
<keyword evidence="3" id="KW-1185">Reference proteome</keyword>
<keyword evidence="1" id="KW-0732">Signal</keyword>
<organism evidence="2 3">
    <name type="scientific">Sphaerisporangium melleum</name>
    <dbReference type="NCBI Taxonomy" id="321316"/>
    <lineage>
        <taxon>Bacteria</taxon>
        <taxon>Bacillati</taxon>
        <taxon>Actinomycetota</taxon>
        <taxon>Actinomycetes</taxon>
        <taxon>Streptosporangiales</taxon>
        <taxon>Streptosporangiaceae</taxon>
        <taxon>Sphaerisporangium</taxon>
    </lineage>
</organism>
<name>A0A917VNG2_9ACTN</name>
<feature type="chain" id="PRO_5039017653" description="Secreted protein" evidence="1">
    <location>
        <begin position="20"/>
        <end position="68"/>
    </location>
</feature>
<comment type="caution">
    <text evidence="2">The sequence shown here is derived from an EMBL/GenBank/DDBJ whole genome shotgun (WGS) entry which is preliminary data.</text>
</comment>
<evidence type="ECO:0000313" key="3">
    <source>
        <dbReference type="Proteomes" id="UP000645217"/>
    </source>
</evidence>
<sequence>MPKWLYTVCLPTFARAAIASTLTLAYPSLKNSSEAAPKMASRLAGERRFPASCSMGTDYQLPRRNRPV</sequence>
<gene>
    <name evidence="2" type="ORF">GCM10007964_49760</name>
</gene>
<feature type="signal peptide" evidence="1">
    <location>
        <begin position="1"/>
        <end position="19"/>
    </location>
</feature>
<dbReference type="Proteomes" id="UP000645217">
    <property type="component" value="Unassembled WGS sequence"/>
</dbReference>
<evidence type="ECO:0000256" key="1">
    <source>
        <dbReference type="SAM" id="SignalP"/>
    </source>
</evidence>
<accession>A0A917VNG2</accession>
<evidence type="ECO:0008006" key="4">
    <source>
        <dbReference type="Google" id="ProtNLM"/>
    </source>
</evidence>
<dbReference type="EMBL" id="BMNT01000029">
    <property type="protein sequence ID" value="GGL01754.1"/>
    <property type="molecule type" value="Genomic_DNA"/>
</dbReference>
<reference evidence="2" key="1">
    <citation type="journal article" date="2014" name="Int. J. Syst. Evol. Microbiol.">
        <title>Complete genome sequence of Corynebacterium casei LMG S-19264T (=DSM 44701T), isolated from a smear-ripened cheese.</title>
        <authorList>
            <consortium name="US DOE Joint Genome Institute (JGI-PGF)"/>
            <person name="Walter F."/>
            <person name="Albersmeier A."/>
            <person name="Kalinowski J."/>
            <person name="Ruckert C."/>
        </authorList>
    </citation>
    <scope>NUCLEOTIDE SEQUENCE</scope>
    <source>
        <strain evidence="2">JCM 13064</strain>
    </source>
</reference>
<proteinExistence type="predicted"/>